<protein>
    <submittedName>
        <fullName evidence="2">Uncharacterized protein</fullName>
    </submittedName>
</protein>
<organism evidence="2 3">
    <name type="scientific">Lentilactobacillus otakiensis DSM 19908 = JCM 15040</name>
    <dbReference type="NCBI Taxonomy" id="1423780"/>
    <lineage>
        <taxon>Bacteria</taxon>
        <taxon>Bacillati</taxon>
        <taxon>Bacillota</taxon>
        <taxon>Bacilli</taxon>
        <taxon>Lactobacillales</taxon>
        <taxon>Lactobacillaceae</taxon>
        <taxon>Lentilactobacillus</taxon>
    </lineage>
</organism>
<proteinExistence type="predicted"/>
<evidence type="ECO:0000313" key="2">
    <source>
        <dbReference type="EMBL" id="GAD17559.1"/>
    </source>
</evidence>
<sequence>MMRGKIVRGLVLSSLSLGLLVGVGSTSNSGNFNDNAFAKSKVVKTNALHTINDLSAKHGIRTIPGTNIKIKTKIHHKTYGNLSAQGVFYATMTNGHTVFTFPYGPYVKHALEQIPGQISITQAENLTNNSGHWRLYYIPGTDPTAKYGNCAPVVKGYKNRADLDYTIMDSFPTTFGDSYWLNESAYLVSYSKKIVLLSKEAQNNANHFNR</sequence>
<dbReference type="EMBL" id="BASH01000009">
    <property type="protein sequence ID" value="GAD17559.1"/>
    <property type="molecule type" value="Genomic_DNA"/>
</dbReference>
<keyword evidence="1" id="KW-0732">Signal</keyword>
<dbReference type="eggNOG" id="ENOG5030BJ7">
    <property type="taxonomic scope" value="Bacteria"/>
</dbReference>
<dbReference type="GeneID" id="301048210"/>
<evidence type="ECO:0000313" key="3">
    <source>
        <dbReference type="Proteomes" id="UP000016361"/>
    </source>
</evidence>
<keyword evidence="3" id="KW-1185">Reference proteome</keyword>
<comment type="caution">
    <text evidence="2">The sequence shown here is derived from an EMBL/GenBank/DDBJ whole genome shotgun (WGS) entry which is preliminary data.</text>
</comment>
<dbReference type="OrthoDB" id="2272652at2"/>
<dbReference type="Proteomes" id="UP000016361">
    <property type="component" value="Unassembled WGS sequence"/>
</dbReference>
<feature type="signal peptide" evidence="1">
    <location>
        <begin position="1"/>
        <end position="21"/>
    </location>
</feature>
<gene>
    <name evidence="2" type="ORF">LOT_2097</name>
</gene>
<dbReference type="RefSeq" id="WP_020281997.1">
    <property type="nucleotide sequence ID" value="NZ_AZED01000013.1"/>
</dbReference>
<name>S4NF01_9LACO</name>
<dbReference type="PATRIC" id="fig|1423780.4.peg.954"/>
<evidence type="ECO:0000256" key="1">
    <source>
        <dbReference type="SAM" id="SignalP"/>
    </source>
</evidence>
<reference evidence="3" key="1">
    <citation type="journal article" date="2013" name="Genome Announc.">
        <title>Draft Genome Sequence of D-Branched-Chain Amino Acid Producer Lactobacillus otakiensis JCM 15040T, Isolated from a Traditional Japanese Pickle.</title>
        <authorList>
            <person name="Doi K."/>
            <person name="Mori K."/>
            <person name="Mutaguchi Y."/>
            <person name="Tashiro K."/>
            <person name="Fujino Y."/>
            <person name="Ohmori T."/>
            <person name="Kuhara S."/>
            <person name="Ohshima T."/>
        </authorList>
    </citation>
    <scope>NUCLEOTIDE SEQUENCE [LARGE SCALE GENOMIC DNA]</scope>
    <source>
        <strain evidence="3">JCM 15040</strain>
    </source>
</reference>
<dbReference type="STRING" id="1423780.FD05_GL000952"/>
<feature type="chain" id="PRO_5038937081" evidence="1">
    <location>
        <begin position="22"/>
        <end position="210"/>
    </location>
</feature>
<dbReference type="AlphaFoldDB" id="S4NF01"/>
<accession>S4NF01</accession>